<dbReference type="SMART" id="SM00271">
    <property type="entry name" value="DnaJ"/>
    <property type="match status" value="1"/>
</dbReference>
<feature type="transmembrane region" description="Helical" evidence="6">
    <location>
        <begin position="243"/>
        <end position="265"/>
    </location>
</feature>
<protein>
    <submittedName>
        <fullName evidence="8">Chaperone protein dnaJ 49</fullName>
    </submittedName>
</protein>
<dbReference type="SUPFAM" id="SSF46565">
    <property type="entry name" value="Chaperone J-domain"/>
    <property type="match status" value="1"/>
</dbReference>
<dbReference type="Pfam" id="PF00226">
    <property type="entry name" value="DnaJ"/>
    <property type="match status" value="1"/>
</dbReference>
<organism evidence="8 9">
    <name type="scientific">Apostasia shenzhenica</name>
    <dbReference type="NCBI Taxonomy" id="1088818"/>
    <lineage>
        <taxon>Eukaryota</taxon>
        <taxon>Viridiplantae</taxon>
        <taxon>Streptophyta</taxon>
        <taxon>Embryophyta</taxon>
        <taxon>Tracheophyta</taxon>
        <taxon>Spermatophyta</taxon>
        <taxon>Magnoliopsida</taxon>
        <taxon>Liliopsida</taxon>
        <taxon>Asparagales</taxon>
        <taxon>Orchidaceae</taxon>
        <taxon>Apostasioideae</taxon>
        <taxon>Apostasia</taxon>
    </lineage>
</organism>
<dbReference type="GO" id="GO:0030544">
    <property type="term" value="F:Hsp70 protein binding"/>
    <property type="evidence" value="ECO:0007669"/>
    <property type="project" value="TreeGrafter"/>
</dbReference>
<dbReference type="STRING" id="1088818.A0A2I0A622"/>
<feature type="region of interest" description="Disordered" evidence="5">
    <location>
        <begin position="53"/>
        <end position="89"/>
    </location>
</feature>
<feature type="domain" description="J" evidence="7">
    <location>
        <begin position="107"/>
        <end position="171"/>
    </location>
</feature>
<dbReference type="CDD" id="cd06257">
    <property type="entry name" value="DnaJ"/>
    <property type="match status" value="1"/>
</dbReference>
<dbReference type="Proteomes" id="UP000236161">
    <property type="component" value="Unassembled WGS sequence"/>
</dbReference>
<dbReference type="Pfam" id="PF09320">
    <property type="entry name" value="DUF1977"/>
    <property type="match status" value="1"/>
</dbReference>
<evidence type="ECO:0000313" key="9">
    <source>
        <dbReference type="Proteomes" id="UP000236161"/>
    </source>
</evidence>
<dbReference type="PRINTS" id="PR00625">
    <property type="entry name" value="JDOMAIN"/>
</dbReference>
<evidence type="ECO:0000256" key="5">
    <source>
        <dbReference type="SAM" id="MobiDB-lite"/>
    </source>
</evidence>
<proteinExistence type="predicted"/>
<evidence type="ECO:0000256" key="6">
    <source>
        <dbReference type="SAM" id="Phobius"/>
    </source>
</evidence>
<dbReference type="GO" id="GO:0071218">
    <property type="term" value="P:cellular response to misfolded protein"/>
    <property type="evidence" value="ECO:0007669"/>
    <property type="project" value="TreeGrafter"/>
</dbReference>
<evidence type="ECO:0000256" key="2">
    <source>
        <dbReference type="ARBA" id="ARBA00022692"/>
    </source>
</evidence>
<reference evidence="8 9" key="1">
    <citation type="journal article" date="2017" name="Nature">
        <title>The Apostasia genome and the evolution of orchids.</title>
        <authorList>
            <person name="Zhang G.Q."/>
            <person name="Liu K.W."/>
            <person name="Li Z."/>
            <person name="Lohaus R."/>
            <person name="Hsiao Y.Y."/>
            <person name="Niu S.C."/>
            <person name="Wang J.Y."/>
            <person name="Lin Y.C."/>
            <person name="Xu Q."/>
            <person name="Chen L.J."/>
            <person name="Yoshida K."/>
            <person name="Fujiwara S."/>
            <person name="Wang Z.W."/>
            <person name="Zhang Y.Q."/>
            <person name="Mitsuda N."/>
            <person name="Wang M."/>
            <person name="Liu G.H."/>
            <person name="Pecoraro L."/>
            <person name="Huang H.X."/>
            <person name="Xiao X.J."/>
            <person name="Lin M."/>
            <person name="Wu X.Y."/>
            <person name="Wu W.L."/>
            <person name="Chen Y.Y."/>
            <person name="Chang S.B."/>
            <person name="Sakamoto S."/>
            <person name="Ohme-Takagi M."/>
            <person name="Yagi M."/>
            <person name="Zeng S.J."/>
            <person name="Shen C.Y."/>
            <person name="Yeh C.M."/>
            <person name="Luo Y.B."/>
            <person name="Tsai W.C."/>
            <person name="Van de Peer Y."/>
            <person name="Liu Z.J."/>
        </authorList>
    </citation>
    <scope>NUCLEOTIDE SEQUENCE [LARGE SCALE GENOMIC DNA]</scope>
    <source>
        <strain evidence="9">cv. Shenzhen</strain>
        <tissue evidence="8">Stem</tissue>
    </source>
</reference>
<accession>A0A2I0A622</accession>
<dbReference type="InterPro" id="IPR001623">
    <property type="entry name" value="DnaJ_domain"/>
</dbReference>
<keyword evidence="3 6" id="KW-1133">Transmembrane helix</keyword>
<evidence type="ECO:0000256" key="4">
    <source>
        <dbReference type="ARBA" id="ARBA00023136"/>
    </source>
</evidence>
<dbReference type="GO" id="GO:0005789">
    <property type="term" value="C:endoplasmic reticulum membrane"/>
    <property type="evidence" value="ECO:0007669"/>
    <property type="project" value="TreeGrafter"/>
</dbReference>
<dbReference type="InterPro" id="IPR036869">
    <property type="entry name" value="J_dom_sf"/>
</dbReference>
<dbReference type="AlphaFoldDB" id="A0A2I0A622"/>
<name>A0A2I0A622_9ASPA</name>
<comment type="subcellular location">
    <subcellularLocation>
        <location evidence="1">Membrane</location>
        <topology evidence="1">Single-pass membrane protein</topology>
    </subcellularLocation>
</comment>
<dbReference type="PANTHER" id="PTHR43908">
    <property type="entry name" value="AT29763P-RELATED"/>
    <property type="match status" value="1"/>
</dbReference>
<dbReference type="PANTHER" id="PTHR43908:SF5">
    <property type="entry name" value="CHAPERONE PROTEIN DNAJ 49"/>
    <property type="match status" value="1"/>
</dbReference>
<evidence type="ECO:0000256" key="1">
    <source>
        <dbReference type="ARBA" id="ARBA00004167"/>
    </source>
</evidence>
<evidence type="ECO:0000313" key="8">
    <source>
        <dbReference type="EMBL" id="PKA50983.1"/>
    </source>
</evidence>
<keyword evidence="9" id="KW-1185">Reference proteome</keyword>
<keyword evidence="2 6" id="KW-0812">Transmembrane</keyword>
<dbReference type="EMBL" id="KZ452015">
    <property type="protein sequence ID" value="PKA50983.1"/>
    <property type="molecule type" value="Genomic_DNA"/>
</dbReference>
<evidence type="ECO:0000256" key="3">
    <source>
        <dbReference type="ARBA" id="ARBA00022989"/>
    </source>
</evidence>
<dbReference type="OrthoDB" id="10250354at2759"/>
<gene>
    <name evidence="8" type="primary">ATJ49</name>
    <name evidence="8" type="ORF">AXF42_Ash007639</name>
</gene>
<dbReference type="Gene3D" id="1.10.287.110">
    <property type="entry name" value="DnaJ domain"/>
    <property type="match status" value="1"/>
</dbReference>
<dbReference type="InterPro" id="IPR015399">
    <property type="entry name" value="DUF1977_DnaJ-like"/>
</dbReference>
<dbReference type="InterPro" id="IPR051100">
    <property type="entry name" value="DnaJ_subfamily_B/C"/>
</dbReference>
<dbReference type="PROSITE" id="PS50076">
    <property type="entry name" value="DNAJ_2"/>
    <property type="match status" value="1"/>
</dbReference>
<evidence type="ECO:0000259" key="7">
    <source>
        <dbReference type="PROSITE" id="PS50076"/>
    </source>
</evidence>
<sequence>MESNRDEAVRCVDIAVAALASGDRQRALRFIRIAKRLNPDVSVDGLLAACEKVGGSPDSSPPEGKWPAGQFQGEEPACSNSSEPCSGDRSYSEEHVELIREIKSRKDYYAVLGLEKKCSVEDIRRAYKKLSLKIHPDKNKAPGADEAFKIVSKAFKCLSVEGSRRQYDQVGLVEGFEFNHQNQVRRRRRRETRNHYFEDDFDPDEIFRSFFFSSQDNAYQVPRAYSPRSTFEQRENEPHGGGLNYIAILQFLLFLLLLIFLCYPLSEPHYSLQKTDTYQFPKVTENHGIEYFVKSSEFDIQFPGGSSALDQIEHHVVKDYKNILNRYCHTELQRRYWVRDYETPHCDKLRSLL</sequence>
<keyword evidence="4 6" id="KW-0472">Membrane</keyword>